<dbReference type="PROSITE" id="PS00041">
    <property type="entry name" value="HTH_ARAC_FAMILY_1"/>
    <property type="match status" value="1"/>
</dbReference>
<evidence type="ECO:0000256" key="7">
    <source>
        <dbReference type="ARBA" id="ARBA00023125"/>
    </source>
</evidence>
<proteinExistence type="predicted"/>
<dbReference type="PANTHER" id="PTHR42713">
    <property type="entry name" value="HISTIDINE KINASE-RELATED"/>
    <property type="match status" value="1"/>
</dbReference>
<keyword evidence="8" id="KW-0804">Transcription</keyword>
<dbReference type="EMBL" id="PDYF01000017">
    <property type="protein sequence ID" value="PHU34555.1"/>
    <property type="molecule type" value="Genomic_DNA"/>
</dbReference>
<dbReference type="GO" id="GO:0005737">
    <property type="term" value="C:cytoplasm"/>
    <property type="evidence" value="ECO:0007669"/>
    <property type="project" value="UniProtKB-SubCell"/>
</dbReference>
<dbReference type="Pfam" id="PF12833">
    <property type="entry name" value="HTH_18"/>
    <property type="match status" value="1"/>
</dbReference>
<protein>
    <recommendedName>
        <fullName evidence="2">Stage 0 sporulation protein A homolog</fullName>
    </recommendedName>
</protein>
<evidence type="ECO:0000256" key="1">
    <source>
        <dbReference type="ARBA" id="ARBA00004496"/>
    </source>
</evidence>
<dbReference type="Proteomes" id="UP000225889">
    <property type="component" value="Unassembled WGS sequence"/>
</dbReference>
<keyword evidence="3" id="KW-0963">Cytoplasm</keyword>
<dbReference type="RefSeq" id="WP_099392148.1">
    <property type="nucleotide sequence ID" value="NZ_PDYF01000017.1"/>
</dbReference>
<feature type="domain" description="Response regulatory" evidence="12">
    <location>
        <begin position="3"/>
        <end position="120"/>
    </location>
</feature>
<dbReference type="SMART" id="SM00342">
    <property type="entry name" value="HTH_ARAC"/>
    <property type="match status" value="1"/>
</dbReference>
<dbReference type="PANTHER" id="PTHR42713:SF3">
    <property type="entry name" value="TRANSCRIPTIONAL REGULATORY PROTEIN HPTR"/>
    <property type="match status" value="1"/>
</dbReference>
<keyword evidence="6" id="KW-0805">Transcription regulation</keyword>
<dbReference type="InterPro" id="IPR018060">
    <property type="entry name" value="HTH_AraC"/>
</dbReference>
<dbReference type="AlphaFoldDB" id="A0A2G3DUJ9"/>
<dbReference type="PROSITE" id="PS01124">
    <property type="entry name" value="HTH_ARAC_FAMILY_2"/>
    <property type="match status" value="1"/>
</dbReference>
<dbReference type="SMART" id="SM00448">
    <property type="entry name" value="REC"/>
    <property type="match status" value="1"/>
</dbReference>
<evidence type="ECO:0000256" key="6">
    <source>
        <dbReference type="ARBA" id="ARBA00023015"/>
    </source>
</evidence>
<dbReference type="GO" id="GO:0003700">
    <property type="term" value="F:DNA-binding transcription factor activity"/>
    <property type="evidence" value="ECO:0007669"/>
    <property type="project" value="InterPro"/>
</dbReference>
<dbReference type="PROSITE" id="PS50110">
    <property type="entry name" value="RESPONSE_REGULATORY"/>
    <property type="match status" value="1"/>
</dbReference>
<dbReference type="Pfam" id="PF00072">
    <property type="entry name" value="Response_reg"/>
    <property type="match status" value="1"/>
</dbReference>
<dbReference type="InterPro" id="IPR001789">
    <property type="entry name" value="Sig_transdc_resp-reg_receiver"/>
</dbReference>
<gene>
    <name evidence="13" type="ORF">CSX01_09045</name>
</gene>
<dbReference type="SUPFAM" id="SSF52172">
    <property type="entry name" value="CheY-like"/>
    <property type="match status" value="1"/>
</dbReference>
<reference evidence="13 14" key="1">
    <citation type="submission" date="2017-10" db="EMBL/GenBank/DDBJ databases">
        <title>Resolving the taxonomy of Roseburia spp., Eubacterium rectale and Agathobacter spp. through phylogenomic analysis.</title>
        <authorList>
            <person name="Sheridan P.O."/>
            <person name="Walker A.W."/>
            <person name="Duncan S.H."/>
            <person name="Scott K.P."/>
            <person name="Toole P.W.O."/>
            <person name="Luis P."/>
            <person name="Flint H.J."/>
        </authorList>
    </citation>
    <scope>NUCLEOTIDE SEQUENCE [LARGE SCALE GENOMIC DNA]</scope>
    <source>
        <strain evidence="13 14">JK626</strain>
    </source>
</reference>
<comment type="subcellular location">
    <subcellularLocation>
        <location evidence="1">Cytoplasm</location>
    </subcellularLocation>
</comment>
<keyword evidence="7" id="KW-0238">DNA-binding</keyword>
<dbReference type="InterPro" id="IPR018062">
    <property type="entry name" value="HTH_AraC-typ_CS"/>
</dbReference>
<accession>A0A2G3DUJ9</accession>
<dbReference type="CDD" id="cd17536">
    <property type="entry name" value="REC_YesN-like"/>
    <property type="match status" value="1"/>
</dbReference>
<keyword evidence="4 10" id="KW-0597">Phosphoprotein</keyword>
<evidence type="ECO:0000259" key="11">
    <source>
        <dbReference type="PROSITE" id="PS01124"/>
    </source>
</evidence>
<dbReference type="GO" id="GO:0000160">
    <property type="term" value="P:phosphorelay signal transduction system"/>
    <property type="evidence" value="ECO:0007669"/>
    <property type="project" value="UniProtKB-KW"/>
</dbReference>
<evidence type="ECO:0000256" key="9">
    <source>
        <dbReference type="ARBA" id="ARBA00024867"/>
    </source>
</evidence>
<dbReference type="GO" id="GO:0043565">
    <property type="term" value="F:sequence-specific DNA binding"/>
    <property type="evidence" value="ECO:0007669"/>
    <property type="project" value="InterPro"/>
</dbReference>
<comment type="caution">
    <text evidence="13">The sequence shown here is derived from an EMBL/GenBank/DDBJ whole genome shotgun (WGS) entry which is preliminary data.</text>
</comment>
<feature type="domain" description="HTH araC/xylS-type" evidence="11">
    <location>
        <begin position="427"/>
        <end position="525"/>
    </location>
</feature>
<sequence>MLKALLVDDEPFILQGLQLLIDWDKAGFEVHTASNGEEAYEYLQSNSVDLIIADIKMPVMTGIELLKKIREDLNLDTYFIILSGYAEFEYARQALHYHCTDYILKPVEKDQLKSLLKKITDLAQQKTSKEKNGIKREKALMERTLMHLLSGKYDVNDLEYIEDKVPVDDEKCYVEIQLNDSGCLEECADEDKRTRLDKIYQAVIDYLKQDAMYCIRDVSDNSQIYDIGFVYSSFMAQKIKSTREDYLRGFYNYIVSNTNLSITMLVGKMVSGIRNVSKSYGTANMLRSLQGFRAKKDIYFYEEEYKVNEAGLVICKKQLDMLINAIETGEHVNIRKCVDDFYEEMQKMGVTGSTIDLNVNYLLFQLIHLASELDSEVNQEEILRIISESTSEEDISRSSKTHLCRMAYAYSEYLCQLRKNVSCSVLVKIEDEIKKNYSSNLTLKDLSEKYYVNSAYLGQLFRKKCGCSFKDYLNRTRIEAAAKLLRKTDMKVYEIAESVGYKDADYFVNKFIEAKGCTPTKYKKNIG</sequence>
<keyword evidence="5" id="KW-0902">Two-component regulatory system</keyword>
<reference evidence="13 14" key="2">
    <citation type="submission" date="2017-10" db="EMBL/GenBank/DDBJ databases">
        <authorList>
            <person name="Banno H."/>
            <person name="Chua N.-H."/>
        </authorList>
    </citation>
    <scope>NUCLEOTIDE SEQUENCE [LARGE SCALE GENOMIC DNA]</scope>
    <source>
        <strain evidence="13 14">JK626</strain>
    </source>
</reference>
<evidence type="ECO:0000256" key="3">
    <source>
        <dbReference type="ARBA" id="ARBA00022490"/>
    </source>
</evidence>
<dbReference type="InterPro" id="IPR051552">
    <property type="entry name" value="HptR"/>
</dbReference>
<dbReference type="InterPro" id="IPR009057">
    <property type="entry name" value="Homeodomain-like_sf"/>
</dbReference>
<comment type="function">
    <text evidence="9">May play the central regulatory role in sporulation. It may be an element of the effector pathway responsible for the activation of sporulation genes in response to nutritional stress. Spo0A may act in concert with spo0H (a sigma factor) to control the expression of some genes that are critical to the sporulation process.</text>
</comment>
<feature type="modified residue" description="4-aspartylphosphate" evidence="10">
    <location>
        <position position="54"/>
    </location>
</feature>
<dbReference type="Gene3D" id="1.10.10.60">
    <property type="entry name" value="Homeodomain-like"/>
    <property type="match status" value="2"/>
</dbReference>
<evidence type="ECO:0000313" key="14">
    <source>
        <dbReference type="Proteomes" id="UP000225889"/>
    </source>
</evidence>
<organism evidence="13 14">
    <name type="scientific">Pseudobutyrivibrio ruminis</name>
    <dbReference type="NCBI Taxonomy" id="46206"/>
    <lineage>
        <taxon>Bacteria</taxon>
        <taxon>Bacillati</taxon>
        <taxon>Bacillota</taxon>
        <taxon>Clostridia</taxon>
        <taxon>Lachnospirales</taxon>
        <taxon>Lachnospiraceae</taxon>
        <taxon>Pseudobutyrivibrio</taxon>
    </lineage>
</organism>
<evidence type="ECO:0000256" key="5">
    <source>
        <dbReference type="ARBA" id="ARBA00023012"/>
    </source>
</evidence>
<name>A0A2G3DUJ9_9FIRM</name>
<evidence type="ECO:0000256" key="8">
    <source>
        <dbReference type="ARBA" id="ARBA00023163"/>
    </source>
</evidence>
<dbReference type="SUPFAM" id="SSF46689">
    <property type="entry name" value="Homeodomain-like"/>
    <property type="match status" value="1"/>
</dbReference>
<evidence type="ECO:0000256" key="10">
    <source>
        <dbReference type="PROSITE-ProRule" id="PRU00169"/>
    </source>
</evidence>
<evidence type="ECO:0000256" key="2">
    <source>
        <dbReference type="ARBA" id="ARBA00018672"/>
    </source>
</evidence>
<dbReference type="InterPro" id="IPR011006">
    <property type="entry name" value="CheY-like_superfamily"/>
</dbReference>
<dbReference type="Gene3D" id="3.40.50.2300">
    <property type="match status" value="1"/>
</dbReference>
<evidence type="ECO:0000259" key="12">
    <source>
        <dbReference type="PROSITE" id="PS50110"/>
    </source>
</evidence>
<evidence type="ECO:0000313" key="13">
    <source>
        <dbReference type="EMBL" id="PHU34555.1"/>
    </source>
</evidence>
<evidence type="ECO:0000256" key="4">
    <source>
        <dbReference type="ARBA" id="ARBA00022553"/>
    </source>
</evidence>